<dbReference type="InterPro" id="IPR036465">
    <property type="entry name" value="vWFA_dom_sf"/>
</dbReference>
<feature type="region of interest" description="Disordered" evidence="2">
    <location>
        <begin position="505"/>
        <end position="532"/>
    </location>
</feature>
<evidence type="ECO:0000259" key="4">
    <source>
        <dbReference type="PROSITE" id="PS50234"/>
    </source>
</evidence>
<feature type="compositionally biased region" description="Pro residues" evidence="2">
    <location>
        <begin position="505"/>
        <end position="514"/>
    </location>
</feature>
<dbReference type="SUPFAM" id="SSF53300">
    <property type="entry name" value="vWA-like"/>
    <property type="match status" value="6"/>
</dbReference>
<feature type="domain" description="VWFA" evidence="4">
    <location>
        <begin position="963"/>
        <end position="1147"/>
    </location>
</feature>
<dbReference type="SMART" id="SM00327">
    <property type="entry name" value="VWA"/>
    <property type="match status" value="4"/>
</dbReference>
<dbReference type="InterPro" id="IPR002035">
    <property type="entry name" value="VWF_A"/>
</dbReference>
<name>A0AAN5C4K7_9BILA</name>
<dbReference type="PANTHER" id="PTHR22588">
    <property type="entry name" value="VWFA DOMAIN-CONTAINING PROTEIN"/>
    <property type="match status" value="1"/>
</dbReference>
<dbReference type="Gene3D" id="3.40.50.410">
    <property type="entry name" value="von Willebrand factor, type A domain"/>
    <property type="match status" value="5"/>
</dbReference>
<evidence type="ECO:0000256" key="1">
    <source>
        <dbReference type="SAM" id="Coils"/>
    </source>
</evidence>
<proteinExistence type="predicted"/>
<keyword evidence="3" id="KW-1133">Transmembrane helix</keyword>
<reference evidence="6" key="1">
    <citation type="submission" date="2022-10" db="EMBL/GenBank/DDBJ databases">
        <title>Genome assembly of Pristionchus species.</title>
        <authorList>
            <person name="Yoshida K."/>
            <person name="Sommer R.J."/>
        </authorList>
    </citation>
    <scope>NUCLEOTIDE SEQUENCE [LARGE SCALE GENOMIC DNA]</scope>
    <source>
        <strain evidence="6">RS5460</strain>
    </source>
</reference>
<feature type="domain" description="VWFA" evidence="4">
    <location>
        <begin position="1193"/>
        <end position="1316"/>
    </location>
</feature>
<feature type="domain" description="VWFA" evidence="4">
    <location>
        <begin position="745"/>
        <end position="896"/>
    </location>
</feature>
<keyword evidence="3" id="KW-0812">Transmembrane</keyword>
<feature type="coiled-coil region" evidence="1">
    <location>
        <begin position="109"/>
        <end position="136"/>
    </location>
</feature>
<feature type="domain" description="VWFA" evidence="4">
    <location>
        <begin position="1543"/>
        <end position="1758"/>
    </location>
</feature>
<feature type="domain" description="VWFA" evidence="4">
    <location>
        <begin position="543"/>
        <end position="727"/>
    </location>
</feature>
<dbReference type="PROSITE" id="PS50234">
    <property type="entry name" value="VWFA"/>
    <property type="match status" value="5"/>
</dbReference>
<dbReference type="Pfam" id="PF00092">
    <property type="entry name" value="VWA"/>
    <property type="match status" value="4"/>
</dbReference>
<dbReference type="EMBL" id="BTRK01000001">
    <property type="protein sequence ID" value="GMR30410.1"/>
    <property type="molecule type" value="Genomic_DNA"/>
</dbReference>
<evidence type="ECO:0000313" key="6">
    <source>
        <dbReference type="Proteomes" id="UP001328107"/>
    </source>
</evidence>
<evidence type="ECO:0000256" key="2">
    <source>
        <dbReference type="SAM" id="MobiDB-lite"/>
    </source>
</evidence>
<keyword evidence="6" id="KW-1185">Reference proteome</keyword>
<protein>
    <recommendedName>
        <fullName evidence="4">VWFA domain-containing protein</fullName>
    </recommendedName>
</protein>
<feature type="non-terminal residue" evidence="5">
    <location>
        <position position="1"/>
    </location>
</feature>
<evidence type="ECO:0000256" key="3">
    <source>
        <dbReference type="SAM" id="Phobius"/>
    </source>
</evidence>
<dbReference type="CDD" id="cd00198">
    <property type="entry name" value="vWFA"/>
    <property type="match status" value="2"/>
</dbReference>
<accession>A0AAN5C4K7</accession>
<dbReference type="Proteomes" id="UP001328107">
    <property type="component" value="Unassembled WGS sequence"/>
</dbReference>
<keyword evidence="3" id="KW-0472">Membrane</keyword>
<comment type="caution">
    <text evidence="5">The sequence shown here is derived from an EMBL/GenBank/DDBJ whole genome shotgun (WGS) entry which is preliminary data.</text>
</comment>
<organism evidence="5 6">
    <name type="scientific">Pristionchus mayeri</name>
    <dbReference type="NCBI Taxonomy" id="1317129"/>
    <lineage>
        <taxon>Eukaryota</taxon>
        <taxon>Metazoa</taxon>
        <taxon>Ecdysozoa</taxon>
        <taxon>Nematoda</taxon>
        <taxon>Chromadorea</taxon>
        <taxon>Rhabditida</taxon>
        <taxon>Rhabditina</taxon>
        <taxon>Diplogasteromorpha</taxon>
        <taxon>Diplogasteroidea</taxon>
        <taxon>Neodiplogasteridae</taxon>
        <taxon>Pristionchus</taxon>
    </lineage>
</organism>
<dbReference type="PANTHER" id="PTHR22588:SF3">
    <property type="entry name" value="VWFA DOMAIN-CONTAINING PROTEIN"/>
    <property type="match status" value="1"/>
</dbReference>
<dbReference type="InterPro" id="IPR052229">
    <property type="entry name" value="Collagen-VI/PIF"/>
</dbReference>
<evidence type="ECO:0000313" key="5">
    <source>
        <dbReference type="EMBL" id="GMR30410.1"/>
    </source>
</evidence>
<sequence length="1886" mass="207343">FQRDRPLFPFTILRSEEGSPSPTFSVGKMGRTQHVVFAFLVVAVFLLVAGAIMLTLGIIKFNESPPCDACSTGGSNAHLGDQPDDASVSFASSHVPDVKWKEDLADTTSVEYQKLAKVLENRINKAIEEGRKKRKRRALTSFMNEVARKRKRDNPTTEYRKPKVIVNKIEKNEEGGVNVYLTMIFPDGIKDQKQLEDVVNSLKEGGVRSNLYGDPLAQCEGQPKAPPGQDAQTGELITTPYPSTTVSQEYSTICFTVSPEGWPVTPPGTGPGIGEGNATRPPPGPHELPEGVTCDVGSRQVATVFLIDVAHPTVGTLEEKLANISSILSLLPFSVHLPVDGTPWPDGVTFQIVTFVGDKVKSLGNPCTDSTCWSTLIAQLTPANVNPTNAPGHTLANGMEFVLRNIAPVIPPNQARSMIMILDSIDATKDGAVAQLADALKHQHYFVISALQVGIADSVKARLQSAISDGTHYYVIPSFEWITNPTVVAQIDHWICDARLPTPQPTVPTSPTPPHLITTESPPTEYPPTPWPERKRAHACALDVLFLVDESQSMLDYGYHISMDMVRSLTDHYYDNHNSSRFALVTFNSALVFSTHRFLPKATFAESLNSVREQTGATYFELGFDAARSIIKGATSRATKDDVRTVIVFMSDGANGNGTVEKVVGIARDLRTTYQTQIIAIGLNATQDGQRLTKEVIGFGTLDSAVQSSYFNMKSIEEKPEGIAEAVQYAGRTVHCKGEDVCGVDLTFVIEVSESELAENVDVQKAAVASTINHFRQSFGPFKARVSLVFFSAPQGLQLSEYERSGVLYSQLDDAAVAINATMKRHYILGGASDVKLAMETTRKLLDENDSGNDQMVIFMARGEYQDGQAINCCDDPSDAAAAVRAKATVQGVVIGGFPNKPLLDKFTGSNSIDGNALVSVNNAFASGKRIAAELIPIIEEKERNAQCAVVPAFVLPCQEIVDLVIAMHASTPESFNTTKYFVSRELLPDIFGGRFSSLPQSEHPLNIALIVYSTLGATTIVRFNDVVAQEELAEKVERLTLPGPGKSRSSQAFEETKRVLQRARKGASSVLLMISDDIETSDIQKAIEFKKRELSDLSYTFGVFVTRDRVQREKIKQLVDHGILLSTIDQLNLKARRSARNYANQIARAVCKYVGPQILNTTPSTFRRRMYAEPPMEIMKRRDVRPREIWPDVIILVDTAVNYTSEESGMNGGRMEKIKNFLKADFLHKFVIDAKHSRFAIASFDRQLRLHCKFTDIVSSTDVEKCLDQRLQIPDKKSEERDWERSLRQLESTLLDDLSTGFRPLKKNILLVLSDYSDSTALLPITRRGIYPVVIKPSQIEEAKRKESGETGELIVKSITDSSPHSLSRMIGSDIIIIVDGKVKPEDQEMVRTFIHEFLAQFNTDDLDVQVTIVGAGQRTAESESLHESLDLMDLGKVGEKHEEKILSTVAELRREHPARPAYAVIVAIGQDPEALRKSLSSLGARPFTVHIQPDAVQSSGYRFDASLDWGRGEFHRLISDLEKAHDAHLRSSPRLADVAADIVVLLDVSAADLNKATDALLNLTSSLTLSRGAAQLAFLPYSDRPHEDHSFTLSHDVEKIRAKLHALPSMKGAGRVAKPLEALTHVSQSILHPLRGWRQGQTYVVLISTTREIDVSDPVAANAAELLRENAHVMIAANYESTAKVLHPFGSFHVRLPKLSVHSAEFKTLTTALLKDYISSLSPNSRGVTADYVFVATEGKNVKKERERAIKIASTLIQNDPASKLAWIVSNGENLPGKGSLPRLAQYSDAAAFARSIAASASKKPIDEPLVVNASRPLIVLSTHENGAGYADLGITPAFENIRLPKNNADSSQPIRSHDSLDRSSNIFERIERYKRAWKSTIGR</sequence>
<gene>
    <name evidence="5" type="ORF">PMAYCL1PPCAC_00605</name>
</gene>
<feature type="transmembrane region" description="Helical" evidence="3">
    <location>
        <begin position="35"/>
        <end position="59"/>
    </location>
</feature>
<keyword evidence="1" id="KW-0175">Coiled coil</keyword>